<dbReference type="AlphaFoldDB" id="A0AAD9MMI2"/>
<feature type="binding site" evidence="13">
    <location>
        <position position="107"/>
    </location>
    <ligand>
        <name>FAD</name>
        <dbReference type="ChEBI" id="CHEBI:57692"/>
    </ligand>
</feature>
<evidence type="ECO:0000256" key="8">
    <source>
        <dbReference type="ARBA" id="ARBA00022989"/>
    </source>
</evidence>
<evidence type="ECO:0000256" key="1">
    <source>
        <dbReference type="ARBA" id="ARBA00001974"/>
    </source>
</evidence>
<dbReference type="PANTHER" id="PTHR19370">
    <property type="entry name" value="NADH-CYTOCHROME B5 REDUCTASE"/>
    <property type="match status" value="1"/>
</dbReference>
<evidence type="ECO:0000256" key="6">
    <source>
        <dbReference type="ARBA" id="ARBA00022787"/>
    </source>
</evidence>
<feature type="domain" description="FAD-binding FR-type" evidence="16">
    <location>
        <begin position="54"/>
        <end position="158"/>
    </location>
</feature>
<evidence type="ECO:0000256" key="3">
    <source>
        <dbReference type="ARBA" id="ARBA00006105"/>
    </source>
</evidence>
<feature type="binding site" evidence="13">
    <location>
        <position position="108"/>
    </location>
    <ligand>
        <name>FAD</name>
        <dbReference type="ChEBI" id="CHEBI:57692"/>
    </ligand>
</feature>
<keyword evidence="9 14" id="KW-0560">Oxidoreductase</keyword>
<dbReference type="Proteomes" id="UP001255856">
    <property type="component" value="Unassembled WGS sequence"/>
</dbReference>
<dbReference type="InterPro" id="IPR039261">
    <property type="entry name" value="FNR_nucleotide-bd"/>
</dbReference>
<evidence type="ECO:0000256" key="13">
    <source>
        <dbReference type="PIRSR" id="PIRSR601834-1"/>
    </source>
</evidence>
<evidence type="ECO:0000313" key="18">
    <source>
        <dbReference type="Proteomes" id="UP001255856"/>
    </source>
</evidence>
<accession>A0AAD9MMI2</accession>
<dbReference type="Pfam" id="PF00970">
    <property type="entry name" value="FAD_binding_6"/>
    <property type="match status" value="1"/>
</dbReference>
<keyword evidence="4 13" id="KW-0285">Flavoprotein</keyword>
<feature type="transmembrane region" description="Helical" evidence="15">
    <location>
        <begin position="21"/>
        <end position="39"/>
    </location>
</feature>
<comment type="similarity">
    <text evidence="3 14">Belongs to the flavoprotein pyridine nucleotide cytochrome reductase family.</text>
</comment>
<dbReference type="GO" id="GO:0022900">
    <property type="term" value="P:electron transport chain"/>
    <property type="evidence" value="ECO:0007669"/>
    <property type="project" value="TreeGrafter"/>
</dbReference>
<evidence type="ECO:0000256" key="12">
    <source>
        <dbReference type="ARBA" id="ARBA00023136"/>
    </source>
</evidence>
<evidence type="ECO:0000313" key="17">
    <source>
        <dbReference type="EMBL" id="KAK2079713.1"/>
    </source>
</evidence>
<dbReference type="InterPro" id="IPR001433">
    <property type="entry name" value="OxRdtase_FAD/NAD-bd"/>
</dbReference>
<dbReference type="InterPro" id="IPR008333">
    <property type="entry name" value="Cbr1-like_FAD-bd_dom"/>
</dbReference>
<feature type="binding site" evidence="13">
    <location>
        <position position="133"/>
    </location>
    <ligand>
        <name>FAD</name>
        <dbReference type="ChEBI" id="CHEBI:57692"/>
    </ligand>
</feature>
<dbReference type="Gene3D" id="2.40.30.10">
    <property type="entry name" value="Translation factors"/>
    <property type="match status" value="1"/>
</dbReference>
<dbReference type="GO" id="GO:0090524">
    <property type="term" value="F:cytochrome-b5 reductase activity, acting on NADH"/>
    <property type="evidence" value="ECO:0007669"/>
    <property type="project" value="UniProtKB-EC"/>
</dbReference>
<evidence type="ECO:0000256" key="11">
    <source>
        <dbReference type="ARBA" id="ARBA00023128"/>
    </source>
</evidence>
<evidence type="ECO:0000259" key="16">
    <source>
        <dbReference type="PROSITE" id="PS51384"/>
    </source>
</evidence>
<name>A0AAD9MMI2_PROWI</name>
<dbReference type="PANTHER" id="PTHR19370:SF184">
    <property type="entry name" value="NADH-CYTOCHROME B5 REDUCTASE-LIKE"/>
    <property type="match status" value="1"/>
</dbReference>
<keyword evidence="7 13" id="KW-0274">FAD</keyword>
<gene>
    <name evidence="17" type="ORF">QBZ16_002108</name>
</gene>
<evidence type="ECO:0000256" key="4">
    <source>
        <dbReference type="ARBA" id="ARBA00022630"/>
    </source>
</evidence>
<feature type="binding site" evidence="13">
    <location>
        <position position="134"/>
    </location>
    <ligand>
        <name>FAD</name>
        <dbReference type="ChEBI" id="CHEBI:57692"/>
    </ligand>
</feature>
<comment type="subcellular location">
    <subcellularLocation>
        <location evidence="2">Mitochondrion outer membrane</location>
    </subcellularLocation>
</comment>
<dbReference type="InterPro" id="IPR001709">
    <property type="entry name" value="Flavoprot_Pyr_Nucl_cyt_Rdtase"/>
</dbReference>
<dbReference type="EMBL" id="JASFZW010000002">
    <property type="protein sequence ID" value="KAK2079713.1"/>
    <property type="molecule type" value="Genomic_DNA"/>
</dbReference>
<protein>
    <recommendedName>
        <fullName evidence="14">NADH-cytochrome b5 reductase</fullName>
        <ecNumber evidence="14">1.6.2.2</ecNumber>
    </recommendedName>
</protein>
<dbReference type="GO" id="GO:0005741">
    <property type="term" value="C:mitochondrial outer membrane"/>
    <property type="evidence" value="ECO:0007669"/>
    <property type="project" value="UniProtKB-SubCell"/>
</dbReference>
<sequence>MPSQAGLETMIDGFFLDVIKVIPQLLLVILVVFVLVLIGKDILNGLRRPFLKPDQWQPLPLVSIKQTTHNTRLFRFALPHVDQQLGLPAGQHITLKVIGPHGEEILRPYTPVSDISQRGFVDFLVKVYPEGRMSKALDALKIGDTVQFKGPKGRFIYKPDSWKAIGMVAGGTGITPMYQLLQKLLKDVNDQTEVSLVFANVAEEDILLREELEEMAAKHKRFKVHHVLNNPPAGWTGSQGFVTKDILKEHLPAAGPDVLVLRCGPLPMMKIMETHLDDLGYTREVQFQF</sequence>
<feature type="binding site" evidence="13">
    <location>
        <position position="126"/>
    </location>
    <ligand>
        <name>FAD</name>
        <dbReference type="ChEBI" id="CHEBI:57692"/>
    </ligand>
</feature>
<keyword evidence="11" id="KW-0496">Mitochondrion</keyword>
<keyword evidence="18" id="KW-1185">Reference proteome</keyword>
<evidence type="ECO:0000256" key="14">
    <source>
        <dbReference type="RuleBase" id="RU361226"/>
    </source>
</evidence>
<comment type="catalytic activity">
    <reaction evidence="14">
        <text>2 Fe(III)-[cytochrome b5] + NADH = 2 Fe(II)-[cytochrome b5] + NAD(+) + H(+)</text>
        <dbReference type="Rhea" id="RHEA:46680"/>
        <dbReference type="Rhea" id="RHEA-COMP:10438"/>
        <dbReference type="Rhea" id="RHEA-COMP:10439"/>
        <dbReference type="ChEBI" id="CHEBI:15378"/>
        <dbReference type="ChEBI" id="CHEBI:29033"/>
        <dbReference type="ChEBI" id="CHEBI:29034"/>
        <dbReference type="ChEBI" id="CHEBI:57540"/>
        <dbReference type="ChEBI" id="CHEBI:57945"/>
        <dbReference type="EC" id="1.6.2.2"/>
    </reaction>
</comment>
<dbReference type="InterPro" id="IPR001834">
    <property type="entry name" value="CBR-like"/>
</dbReference>
<keyword evidence="12 15" id="KW-0472">Membrane</keyword>
<evidence type="ECO:0000256" key="7">
    <source>
        <dbReference type="ARBA" id="ARBA00022827"/>
    </source>
</evidence>
<dbReference type="InterPro" id="IPR017927">
    <property type="entry name" value="FAD-bd_FR_type"/>
</dbReference>
<evidence type="ECO:0000256" key="9">
    <source>
        <dbReference type="ARBA" id="ARBA00023002"/>
    </source>
</evidence>
<dbReference type="SUPFAM" id="SSF52343">
    <property type="entry name" value="Ferredoxin reductase-like, C-terminal NADP-linked domain"/>
    <property type="match status" value="1"/>
</dbReference>
<feature type="binding site" evidence="13">
    <location>
        <position position="109"/>
    </location>
    <ligand>
        <name>FAD</name>
        <dbReference type="ChEBI" id="CHEBI:57692"/>
    </ligand>
</feature>
<keyword evidence="10 14" id="KW-0520">NAD</keyword>
<dbReference type="PROSITE" id="PS51384">
    <property type="entry name" value="FAD_FR"/>
    <property type="match status" value="1"/>
</dbReference>
<dbReference type="EC" id="1.6.2.2" evidence="14"/>
<dbReference type="PRINTS" id="PR00371">
    <property type="entry name" value="FPNCR"/>
</dbReference>
<dbReference type="PRINTS" id="PR00406">
    <property type="entry name" value="CYTB5RDTASE"/>
</dbReference>
<dbReference type="Pfam" id="PF00175">
    <property type="entry name" value="NAD_binding_1"/>
    <property type="match status" value="1"/>
</dbReference>
<keyword evidence="6" id="KW-1000">Mitochondrion outer membrane</keyword>
<dbReference type="CDD" id="cd06183">
    <property type="entry name" value="cyt_b5_reduct_like"/>
    <property type="match status" value="1"/>
</dbReference>
<comment type="caution">
    <text evidence="17">The sequence shown here is derived from an EMBL/GenBank/DDBJ whole genome shotgun (WGS) entry which is preliminary data.</text>
</comment>
<reference evidence="17" key="1">
    <citation type="submission" date="2021-01" db="EMBL/GenBank/DDBJ databases">
        <authorList>
            <person name="Eckstrom K.M.E."/>
        </authorList>
    </citation>
    <scope>NUCLEOTIDE SEQUENCE</scope>
    <source>
        <strain evidence="17">UVCC 0001</strain>
    </source>
</reference>
<organism evidence="17 18">
    <name type="scientific">Prototheca wickerhamii</name>
    <dbReference type="NCBI Taxonomy" id="3111"/>
    <lineage>
        <taxon>Eukaryota</taxon>
        <taxon>Viridiplantae</taxon>
        <taxon>Chlorophyta</taxon>
        <taxon>core chlorophytes</taxon>
        <taxon>Trebouxiophyceae</taxon>
        <taxon>Chlorellales</taxon>
        <taxon>Chlorellaceae</taxon>
        <taxon>Prototheca</taxon>
    </lineage>
</organism>
<dbReference type="FunFam" id="2.40.30.10:FF:000032">
    <property type="entry name" value="NADH-cytochrome b5 reductase"/>
    <property type="match status" value="1"/>
</dbReference>
<feature type="binding site" evidence="13">
    <location>
        <position position="175"/>
    </location>
    <ligand>
        <name>FAD</name>
        <dbReference type="ChEBI" id="CHEBI:57692"/>
    </ligand>
</feature>
<feature type="binding site" evidence="13">
    <location>
        <position position="124"/>
    </location>
    <ligand>
        <name>FAD</name>
        <dbReference type="ChEBI" id="CHEBI:57692"/>
    </ligand>
</feature>
<dbReference type="Gene3D" id="3.40.50.80">
    <property type="entry name" value="Nucleotide-binding domain of ferredoxin-NADP reductase (FNR) module"/>
    <property type="match status" value="1"/>
</dbReference>
<proteinExistence type="inferred from homology"/>
<evidence type="ECO:0000256" key="15">
    <source>
        <dbReference type="SAM" id="Phobius"/>
    </source>
</evidence>
<evidence type="ECO:0000256" key="10">
    <source>
        <dbReference type="ARBA" id="ARBA00023027"/>
    </source>
</evidence>
<evidence type="ECO:0000256" key="5">
    <source>
        <dbReference type="ARBA" id="ARBA00022692"/>
    </source>
</evidence>
<dbReference type="InterPro" id="IPR017938">
    <property type="entry name" value="Riboflavin_synthase-like_b-brl"/>
</dbReference>
<dbReference type="SUPFAM" id="SSF63380">
    <property type="entry name" value="Riboflavin synthase domain-like"/>
    <property type="match status" value="1"/>
</dbReference>
<evidence type="ECO:0000256" key="2">
    <source>
        <dbReference type="ARBA" id="ARBA00004294"/>
    </source>
</evidence>
<keyword evidence="8 15" id="KW-1133">Transmembrane helix</keyword>
<keyword evidence="5 15" id="KW-0812">Transmembrane</keyword>
<dbReference type="FunFam" id="3.40.50.80:FF:000019">
    <property type="entry name" value="NADH-cytochrome b5 reductase"/>
    <property type="match status" value="1"/>
</dbReference>
<comment type="cofactor">
    <cofactor evidence="1 13 14">
        <name>FAD</name>
        <dbReference type="ChEBI" id="CHEBI:57692"/>
    </cofactor>
</comment>